<feature type="transmembrane region" description="Helical" evidence="1">
    <location>
        <begin position="104"/>
        <end position="122"/>
    </location>
</feature>
<dbReference type="OrthoDB" id="279535at2157"/>
<feature type="transmembrane region" description="Helical" evidence="1">
    <location>
        <begin position="79"/>
        <end position="98"/>
    </location>
</feature>
<proteinExistence type="predicted"/>
<keyword evidence="1" id="KW-0472">Membrane</keyword>
<evidence type="ECO:0000313" key="3">
    <source>
        <dbReference type="Proteomes" id="UP000607197"/>
    </source>
</evidence>
<reference evidence="2" key="1">
    <citation type="journal article" date="2014" name="Int. J. Syst. Evol. Microbiol.">
        <title>Complete genome sequence of Corynebacterium casei LMG S-19264T (=DSM 44701T), isolated from a smear-ripened cheese.</title>
        <authorList>
            <consortium name="US DOE Joint Genome Institute (JGI-PGF)"/>
            <person name="Walter F."/>
            <person name="Albersmeier A."/>
            <person name="Kalinowski J."/>
            <person name="Ruckert C."/>
        </authorList>
    </citation>
    <scope>NUCLEOTIDE SEQUENCE</scope>
    <source>
        <strain evidence="2">JCM 19596</strain>
    </source>
</reference>
<comment type="caution">
    <text evidence="2">The sequence shown here is derived from an EMBL/GenBank/DDBJ whole genome shotgun (WGS) entry which is preliminary data.</text>
</comment>
<dbReference type="EMBL" id="BMPG01000002">
    <property type="protein sequence ID" value="GGL57559.1"/>
    <property type="molecule type" value="Genomic_DNA"/>
</dbReference>
<dbReference type="AlphaFoldDB" id="A0A830FB46"/>
<dbReference type="RefSeq" id="WP_188977454.1">
    <property type="nucleotide sequence ID" value="NZ_BMPG01000002.1"/>
</dbReference>
<evidence type="ECO:0000313" key="2">
    <source>
        <dbReference type="EMBL" id="GGL57559.1"/>
    </source>
</evidence>
<keyword evidence="3" id="KW-1185">Reference proteome</keyword>
<protein>
    <submittedName>
        <fullName evidence="2">Uncharacterized protein</fullName>
    </submittedName>
</protein>
<gene>
    <name evidence="2" type="ORF">GCM10009039_14640</name>
</gene>
<name>A0A830FB46_9EURY</name>
<reference evidence="2" key="2">
    <citation type="submission" date="2020-09" db="EMBL/GenBank/DDBJ databases">
        <authorList>
            <person name="Sun Q."/>
            <person name="Ohkuma M."/>
        </authorList>
    </citation>
    <scope>NUCLEOTIDE SEQUENCE</scope>
    <source>
        <strain evidence="2">JCM 19596</strain>
    </source>
</reference>
<dbReference type="Proteomes" id="UP000607197">
    <property type="component" value="Unassembled WGS sequence"/>
</dbReference>
<organism evidence="2 3">
    <name type="scientific">Halocalculus aciditolerans</name>
    <dbReference type="NCBI Taxonomy" id="1383812"/>
    <lineage>
        <taxon>Archaea</taxon>
        <taxon>Methanobacteriati</taxon>
        <taxon>Methanobacteriota</taxon>
        <taxon>Stenosarchaea group</taxon>
        <taxon>Halobacteria</taxon>
        <taxon>Halobacteriales</taxon>
        <taxon>Halobacteriaceae</taxon>
        <taxon>Halocalculus</taxon>
    </lineage>
</organism>
<evidence type="ECO:0000256" key="1">
    <source>
        <dbReference type="SAM" id="Phobius"/>
    </source>
</evidence>
<accession>A0A830FB46</accession>
<keyword evidence="1" id="KW-0812">Transmembrane</keyword>
<sequence>MTDGEVSIRENGQVTVLETDAVDAPIRVELDTDVPEVFVPADTRVSYTGDAEVATDGGEFASGRARVIQSRGWTLDEDVANILGLASIVAVASGGYLWGGTSQLLAGVLLVVLGAGAAYVAARSKWSGTREVEPDGE</sequence>
<keyword evidence="1" id="KW-1133">Transmembrane helix</keyword>